<dbReference type="PANTHER" id="PTHR42942:SF1">
    <property type="entry name" value="ALKYLTRANSFERASE-LIKE PROTEIN 1"/>
    <property type="match status" value="1"/>
</dbReference>
<keyword evidence="1" id="KW-0227">DNA damage</keyword>
<comment type="caution">
    <text evidence="4">The sequence shown here is derived from an EMBL/GenBank/DDBJ whole genome shotgun (WGS) entry which is preliminary data.</text>
</comment>
<dbReference type="InterPro" id="IPR052520">
    <property type="entry name" value="ATL_DNA_repair"/>
</dbReference>
<dbReference type="PANTHER" id="PTHR42942">
    <property type="entry name" value="6-O-METHYLGUANINE DNA METHYLTRANSFERASE"/>
    <property type="match status" value="1"/>
</dbReference>
<dbReference type="InterPro" id="IPR036217">
    <property type="entry name" value="MethylDNA_cys_MeTrfase_DNAb"/>
</dbReference>
<dbReference type="GO" id="GO:0008168">
    <property type="term" value="F:methyltransferase activity"/>
    <property type="evidence" value="ECO:0007669"/>
    <property type="project" value="UniProtKB-KW"/>
</dbReference>
<feature type="region of interest" description="Disordered" evidence="2">
    <location>
        <begin position="121"/>
        <end position="143"/>
    </location>
</feature>
<protein>
    <submittedName>
        <fullName evidence="4">6-O-methylguanine DNA methyltransferase</fullName>
    </submittedName>
</protein>
<keyword evidence="4" id="KW-0489">Methyltransferase</keyword>
<dbReference type="InterPro" id="IPR014048">
    <property type="entry name" value="MethylDNA_cys_MeTrfase_DNA-bd"/>
</dbReference>
<evidence type="ECO:0000313" key="5">
    <source>
        <dbReference type="Proteomes" id="UP000813444"/>
    </source>
</evidence>
<feature type="domain" description="Methylated-DNA-[protein]-cysteine S-methyltransferase DNA binding" evidence="3">
    <location>
        <begin position="10"/>
        <end position="98"/>
    </location>
</feature>
<gene>
    <name evidence="4" type="ORF">B0I35DRAFT_113329</name>
</gene>
<evidence type="ECO:0000256" key="1">
    <source>
        <dbReference type="ARBA" id="ARBA00022763"/>
    </source>
</evidence>
<organism evidence="4 5">
    <name type="scientific">Stachybotrys elegans</name>
    <dbReference type="NCBI Taxonomy" id="80388"/>
    <lineage>
        <taxon>Eukaryota</taxon>
        <taxon>Fungi</taxon>
        <taxon>Dikarya</taxon>
        <taxon>Ascomycota</taxon>
        <taxon>Pezizomycotina</taxon>
        <taxon>Sordariomycetes</taxon>
        <taxon>Hypocreomycetidae</taxon>
        <taxon>Hypocreales</taxon>
        <taxon>Stachybotryaceae</taxon>
        <taxon>Stachybotrys</taxon>
    </lineage>
</organism>
<keyword evidence="5" id="KW-1185">Reference proteome</keyword>
<dbReference type="EMBL" id="JAGPNK010000018">
    <property type="protein sequence ID" value="KAH7305572.1"/>
    <property type="molecule type" value="Genomic_DNA"/>
</dbReference>
<evidence type="ECO:0000259" key="3">
    <source>
        <dbReference type="Pfam" id="PF01035"/>
    </source>
</evidence>
<reference evidence="4" key="1">
    <citation type="journal article" date="2021" name="Nat. Commun.">
        <title>Genetic determinants of endophytism in the Arabidopsis root mycobiome.</title>
        <authorList>
            <person name="Mesny F."/>
            <person name="Miyauchi S."/>
            <person name="Thiergart T."/>
            <person name="Pickel B."/>
            <person name="Atanasova L."/>
            <person name="Karlsson M."/>
            <person name="Huettel B."/>
            <person name="Barry K.W."/>
            <person name="Haridas S."/>
            <person name="Chen C."/>
            <person name="Bauer D."/>
            <person name="Andreopoulos W."/>
            <person name="Pangilinan J."/>
            <person name="LaButti K."/>
            <person name="Riley R."/>
            <person name="Lipzen A."/>
            <person name="Clum A."/>
            <person name="Drula E."/>
            <person name="Henrissat B."/>
            <person name="Kohler A."/>
            <person name="Grigoriev I.V."/>
            <person name="Martin F.M."/>
            <person name="Hacquard S."/>
        </authorList>
    </citation>
    <scope>NUCLEOTIDE SEQUENCE</scope>
    <source>
        <strain evidence="4">MPI-CAGE-CH-0235</strain>
    </source>
</reference>
<keyword evidence="4" id="KW-0808">Transferase</keyword>
<dbReference type="GO" id="GO:0032259">
    <property type="term" value="P:methylation"/>
    <property type="evidence" value="ECO:0007669"/>
    <property type="project" value="UniProtKB-KW"/>
</dbReference>
<accession>A0A8K0SJL9</accession>
<name>A0A8K0SJL9_9HYPO</name>
<dbReference type="GO" id="GO:0006281">
    <property type="term" value="P:DNA repair"/>
    <property type="evidence" value="ECO:0007669"/>
    <property type="project" value="InterPro"/>
</dbReference>
<dbReference type="AlphaFoldDB" id="A0A8K0SJL9"/>
<dbReference type="OrthoDB" id="2548197at2759"/>
<feature type="compositionally biased region" description="Acidic residues" evidence="2">
    <location>
        <begin position="127"/>
        <end position="143"/>
    </location>
</feature>
<dbReference type="Gene3D" id="1.10.10.10">
    <property type="entry name" value="Winged helix-like DNA-binding domain superfamily/Winged helix DNA-binding domain"/>
    <property type="match status" value="1"/>
</dbReference>
<sequence length="143" mass="15320">MARSDEAEAFFAAVYTAVQQIPAGRVTTYGHIAMLIGTPQRPRQVGVALKQLPADASAPFNNTNVPWQRVINAKGAISPRSQPSGSRNQATALQAEGVEVTRGALGEFTVDFAAYGWFPNDLPSDVSGDEGEDDEGENDEIRQ</sequence>
<evidence type="ECO:0000313" key="4">
    <source>
        <dbReference type="EMBL" id="KAH7305572.1"/>
    </source>
</evidence>
<dbReference type="Pfam" id="PF01035">
    <property type="entry name" value="DNA_binding_1"/>
    <property type="match status" value="1"/>
</dbReference>
<dbReference type="Proteomes" id="UP000813444">
    <property type="component" value="Unassembled WGS sequence"/>
</dbReference>
<evidence type="ECO:0000256" key="2">
    <source>
        <dbReference type="SAM" id="MobiDB-lite"/>
    </source>
</evidence>
<dbReference type="CDD" id="cd06445">
    <property type="entry name" value="ATase"/>
    <property type="match status" value="1"/>
</dbReference>
<dbReference type="InterPro" id="IPR036388">
    <property type="entry name" value="WH-like_DNA-bd_sf"/>
</dbReference>
<proteinExistence type="predicted"/>
<dbReference type="SUPFAM" id="SSF46767">
    <property type="entry name" value="Methylated DNA-protein cysteine methyltransferase, C-terminal domain"/>
    <property type="match status" value="1"/>
</dbReference>